<evidence type="ECO:0008006" key="4">
    <source>
        <dbReference type="Google" id="ProtNLM"/>
    </source>
</evidence>
<proteinExistence type="predicted"/>
<feature type="chain" id="PRO_5023107588" description="Transporter" evidence="1">
    <location>
        <begin position="20"/>
        <end position="282"/>
    </location>
</feature>
<evidence type="ECO:0000256" key="1">
    <source>
        <dbReference type="SAM" id="SignalP"/>
    </source>
</evidence>
<dbReference type="EMBL" id="CP036150">
    <property type="protein sequence ID" value="QEN07508.1"/>
    <property type="molecule type" value="Genomic_DNA"/>
</dbReference>
<name>A0A5C1QJL3_9SPIO</name>
<dbReference type="Proteomes" id="UP000324209">
    <property type="component" value="Chromosome"/>
</dbReference>
<sequence>MKKLIFPMFLLALTIHGFSYETGFSTQFGNYGFSEYDSSSTTYTPYFQWGGQFFYFDHSKENENLQYGFILDRNAVQGYSFASELSYVTPYYSIAFGPVFGITNESVSLVKPGFSGSLKGEIPGRAFLEIGGDMIPAQNTGIAYDYGTSTGYYTIGFYLKQDHILCYFTQNLDIYSSLSGSEPYTDSLLTYNFYTDFFEKGSIFKITTKMGYEILSRDFDNGNDIEIRNILLGIQTDFYINSSAAVFIGMDNKIYPGSYGSIDLGDIPTYLITVMSGFKWSS</sequence>
<dbReference type="AlphaFoldDB" id="A0A5C1QJL3"/>
<keyword evidence="3" id="KW-1185">Reference proteome</keyword>
<evidence type="ECO:0000313" key="2">
    <source>
        <dbReference type="EMBL" id="QEN07508.1"/>
    </source>
</evidence>
<evidence type="ECO:0000313" key="3">
    <source>
        <dbReference type="Proteomes" id="UP000324209"/>
    </source>
</evidence>
<reference evidence="2 3" key="1">
    <citation type="submission" date="2019-02" db="EMBL/GenBank/DDBJ databases">
        <title>Complete Genome Sequence and Methylome Analysis of free living Spirochaetas.</title>
        <authorList>
            <person name="Fomenkov A."/>
            <person name="Dubinina G."/>
            <person name="Leshcheva N."/>
            <person name="Mikheeva N."/>
            <person name="Grabovich M."/>
            <person name="Vincze T."/>
            <person name="Roberts R.J."/>
        </authorList>
    </citation>
    <scope>NUCLEOTIDE SEQUENCE [LARGE SCALE GENOMIC DNA]</scope>
    <source>
        <strain evidence="2 3">K2</strain>
    </source>
</reference>
<protein>
    <recommendedName>
        <fullName evidence="4">Transporter</fullName>
    </recommendedName>
</protein>
<feature type="signal peptide" evidence="1">
    <location>
        <begin position="1"/>
        <end position="19"/>
    </location>
</feature>
<accession>A0A5C1QJL3</accession>
<dbReference type="KEGG" id="ock:EXM22_05705"/>
<keyword evidence="1" id="KW-0732">Signal</keyword>
<gene>
    <name evidence="2" type="ORF">EXM22_05705</name>
</gene>
<organism evidence="2 3">
    <name type="scientific">Oceanispirochaeta crateris</name>
    <dbReference type="NCBI Taxonomy" id="2518645"/>
    <lineage>
        <taxon>Bacteria</taxon>
        <taxon>Pseudomonadati</taxon>
        <taxon>Spirochaetota</taxon>
        <taxon>Spirochaetia</taxon>
        <taxon>Spirochaetales</taxon>
        <taxon>Spirochaetaceae</taxon>
        <taxon>Oceanispirochaeta</taxon>
    </lineage>
</organism>
<dbReference type="OrthoDB" id="9821473at2"/>
<dbReference type="RefSeq" id="WP_149485588.1">
    <property type="nucleotide sequence ID" value="NZ_CP036150.1"/>
</dbReference>